<reference evidence="3" key="2">
    <citation type="submission" date="2022-08" db="UniProtKB">
        <authorList>
            <consortium name="EnsemblMetazoa"/>
        </authorList>
    </citation>
    <scope>IDENTIFICATION</scope>
    <source>
        <strain evidence="3">STECLA/ALBI9_A</strain>
    </source>
</reference>
<keyword evidence="4" id="KW-1185">Reference proteome</keyword>
<accession>A0A182FEV9</accession>
<dbReference type="GeneID" id="118465395"/>
<evidence type="ECO:0000256" key="2">
    <source>
        <dbReference type="SAM" id="SignalP"/>
    </source>
</evidence>
<feature type="signal peptide" evidence="2">
    <location>
        <begin position="1"/>
        <end position="20"/>
    </location>
</feature>
<dbReference type="Proteomes" id="UP000069272">
    <property type="component" value="Chromosome 3L"/>
</dbReference>
<dbReference type="VEuPathDB" id="VectorBase:AALB005050"/>
<name>A0A182FEV9_ANOAL</name>
<dbReference type="RefSeq" id="XP_035789486.1">
    <property type="nucleotide sequence ID" value="XM_035933593.1"/>
</dbReference>
<reference evidence="3 4" key="1">
    <citation type="journal article" date="2017" name="G3 (Bethesda)">
        <title>The Physical Genome Mapping of Anopheles albimanus Corrected Scaffold Misassemblies and Identified Interarm Rearrangements in Genus Anopheles.</title>
        <authorList>
            <person name="Artemov G.N."/>
            <person name="Peery A.N."/>
            <person name="Jiang X."/>
            <person name="Tu Z."/>
            <person name="Stegniy V.N."/>
            <person name="Sharakhova M.V."/>
            <person name="Sharakhov I.V."/>
        </authorList>
    </citation>
    <scope>NUCLEOTIDE SEQUENCE [LARGE SCALE GENOMIC DNA]</scope>
    <source>
        <strain evidence="3 4">ALBI9_A</strain>
    </source>
</reference>
<feature type="chain" id="PRO_5043657741" evidence="2">
    <location>
        <begin position="21"/>
        <end position="213"/>
    </location>
</feature>
<dbReference type="EnsemblMetazoa" id="AALB005050-RA">
    <property type="protein sequence ID" value="AALB005050-PA"/>
    <property type="gene ID" value="AALB005050"/>
</dbReference>
<feature type="region of interest" description="Disordered" evidence="1">
    <location>
        <begin position="116"/>
        <end position="156"/>
    </location>
</feature>
<organism evidence="3 4">
    <name type="scientific">Anopheles albimanus</name>
    <name type="common">New world malaria mosquito</name>
    <dbReference type="NCBI Taxonomy" id="7167"/>
    <lineage>
        <taxon>Eukaryota</taxon>
        <taxon>Metazoa</taxon>
        <taxon>Ecdysozoa</taxon>
        <taxon>Arthropoda</taxon>
        <taxon>Hexapoda</taxon>
        <taxon>Insecta</taxon>
        <taxon>Pterygota</taxon>
        <taxon>Neoptera</taxon>
        <taxon>Endopterygota</taxon>
        <taxon>Diptera</taxon>
        <taxon>Nematocera</taxon>
        <taxon>Culicoidea</taxon>
        <taxon>Culicidae</taxon>
        <taxon>Anophelinae</taxon>
        <taxon>Anopheles</taxon>
    </lineage>
</organism>
<dbReference type="OrthoDB" id="7744586at2759"/>
<dbReference type="KEGG" id="aali:118465395"/>
<evidence type="ECO:0000313" key="4">
    <source>
        <dbReference type="Proteomes" id="UP000069272"/>
    </source>
</evidence>
<dbReference type="AlphaFoldDB" id="A0A182FEV9"/>
<evidence type="ECO:0000256" key="1">
    <source>
        <dbReference type="SAM" id="MobiDB-lite"/>
    </source>
</evidence>
<keyword evidence="2" id="KW-0732">Signal</keyword>
<sequence length="213" mass="22373">MPSLGAESLLLVLLFVSGSAVSGHPVGHQNATGLDAALSNIANSLVVVHDETYQPANESNSSALHLNSANAIPVLQHIAVVDEVPHVLAGTETTVFANETDSKSVIELSVLPVGSNSSSIADDAEDEEHTTELTTTMTTTAEDEEEESAETTTELDTEAFTTVEPVTRGAENVTSVTVITVLHSEQGGQQKEEEIKETIKEVEAMPVILTVGV</sequence>
<protein>
    <submittedName>
        <fullName evidence="3">Uncharacterized protein</fullName>
    </submittedName>
</protein>
<evidence type="ECO:0000313" key="3">
    <source>
        <dbReference type="EnsemblMetazoa" id="AALB005050-PA"/>
    </source>
</evidence>
<dbReference type="VEuPathDB" id="VectorBase:AALB20_038465"/>
<feature type="compositionally biased region" description="Acidic residues" evidence="1">
    <location>
        <begin position="141"/>
        <end position="156"/>
    </location>
</feature>
<proteinExistence type="predicted"/>